<evidence type="ECO:0000313" key="2">
    <source>
        <dbReference type="EMBL" id="MCP9765935.1"/>
    </source>
</evidence>
<dbReference type="SMART" id="SM01321">
    <property type="entry name" value="Y1_Tnp"/>
    <property type="match status" value="1"/>
</dbReference>
<dbReference type="RefSeq" id="WP_255039642.1">
    <property type="nucleotide sequence ID" value="NZ_RJUF01000194.1"/>
</dbReference>
<proteinExistence type="predicted"/>
<dbReference type="SUPFAM" id="SSF143422">
    <property type="entry name" value="Transposase IS200-like"/>
    <property type="match status" value="1"/>
</dbReference>
<dbReference type="Gene3D" id="3.30.70.1290">
    <property type="entry name" value="Transposase IS200-like"/>
    <property type="match status" value="1"/>
</dbReference>
<accession>A0AAE3H807</accession>
<comment type="caution">
    <text evidence="2">The sequence shown here is derived from an EMBL/GenBank/DDBJ whole genome shotgun (WGS) entry which is preliminary data.</text>
</comment>
<dbReference type="EMBL" id="RJUF01000194">
    <property type="protein sequence ID" value="MCP9765935.1"/>
    <property type="molecule type" value="Genomic_DNA"/>
</dbReference>
<dbReference type="Proteomes" id="UP001204144">
    <property type="component" value="Unassembled WGS sequence"/>
</dbReference>
<evidence type="ECO:0000313" key="3">
    <source>
        <dbReference type="Proteomes" id="UP001204144"/>
    </source>
</evidence>
<dbReference type="PANTHER" id="PTHR34322:SF2">
    <property type="entry name" value="TRANSPOSASE IS200-LIKE DOMAIN-CONTAINING PROTEIN"/>
    <property type="match status" value="1"/>
</dbReference>
<feature type="domain" description="Transposase IS200-like" evidence="1">
    <location>
        <begin position="4"/>
        <end position="132"/>
    </location>
</feature>
<dbReference type="InterPro" id="IPR036515">
    <property type="entry name" value="Transposase_17_sf"/>
</dbReference>
<evidence type="ECO:0000259" key="1">
    <source>
        <dbReference type="SMART" id="SM01321"/>
    </source>
</evidence>
<name>A0AAE3H807_9BACT</name>
<dbReference type="GO" id="GO:0006313">
    <property type="term" value="P:DNA transposition"/>
    <property type="evidence" value="ECO:0007669"/>
    <property type="project" value="InterPro"/>
</dbReference>
<organism evidence="2 3">
    <name type="scientific">Lacihabitans soyangensis</name>
    <dbReference type="NCBI Taxonomy" id="869394"/>
    <lineage>
        <taxon>Bacteria</taxon>
        <taxon>Pseudomonadati</taxon>
        <taxon>Bacteroidota</taxon>
        <taxon>Cytophagia</taxon>
        <taxon>Cytophagales</taxon>
        <taxon>Leadbetterellaceae</taxon>
        <taxon>Lacihabitans</taxon>
    </lineage>
</organism>
<sequence length="193" mass="23178">MEFYNNSIYHIYNQGNNRETTYRDIDDYFEFLRKLDFHLKPTCTILSYCLMPNHFHVIILTTEKSNEKVKIGSLELTRITNAFRLILSEYAQDFNKKYNRSGSLFRQKTKYKLADNMEPQYLKNLIYYVLSNPFDIKDVNKLEDWHFSSFRDLLGLRNGRLIDKELCKEVFQLTVEDLNDFNNGYSDPLYLKK</sequence>
<dbReference type="GO" id="GO:0003677">
    <property type="term" value="F:DNA binding"/>
    <property type="evidence" value="ECO:0007669"/>
    <property type="project" value="InterPro"/>
</dbReference>
<dbReference type="PANTHER" id="PTHR34322">
    <property type="entry name" value="TRANSPOSASE, Y1_TNP DOMAIN-CONTAINING"/>
    <property type="match status" value="1"/>
</dbReference>
<protein>
    <submittedName>
        <fullName evidence="2">Transposase</fullName>
    </submittedName>
</protein>
<gene>
    <name evidence="2" type="ORF">EGI31_23615</name>
</gene>
<dbReference type="InterPro" id="IPR002686">
    <property type="entry name" value="Transposase_17"/>
</dbReference>
<dbReference type="AlphaFoldDB" id="A0AAE3H807"/>
<dbReference type="GO" id="GO:0004803">
    <property type="term" value="F:transposase activity"/>
    <property type="evidence" value="ECO:0007669"/>
    <property type="project" value="InterPro"/>
</dbReference>
<keyword evidence="3" id="KW-1185">Reference proteome</keyword>
<reference evidence="2 3" key="1">
    <citation type="submission" date="2018-11" db="EMBL/GenBank/DDBJ databases">
        <title>Novel bacteria species description.</title>
        <authorList>
            <person name="Han J.-H."/>
        </authorList>
    </citation>
    <scope>NUCLEOTIDE SEQUENCE [LARGE SCALE GENOMIC DNA]</scope>
    <source>
        <strain evidence="2 3">KCTC23259</strain>
    </source>
</reference>